<dbReference type="InterPro" id="IPR045857">
    <property type="entry name" value="O16G_dom_2"/>
</dbReference>
<dbReference type="Gene3D" id="2.60.40.1180">
    <property type="entry name" value="Golgi alpha-mannosidase II"/>
    <property type="match status" value="1"/>
</dbReference>
<dbReference type="PANTHER" id="PTHR10357">
    <property type="entry name" value="ALPHA-AMYLASE FAMILY MEMBER"/>
    <property type="match status" value="1"/>
</dbReference>
<dbReference type="Gene3D" id="2.60.40.10">
    <property type="entry name" value="Immunoglobulins"/>
    <property type="match status" value="1"/>
</dbReference>
<comment type="caution">
    <text evidence="5">The sequence shown here is derived from an EMBL/GenBank/DDBJ whole genome shotgun (WGS) entry which is preliminary data.</text>
</comment>
<dbReference type="CDD" id="cd02857">
    <property type="entry name" value="E_set_CDase_PDE_N"/>
    <property type="match status" value="1"/>
</dbReference>
<dbReference type="GO" id="GO:0004553">
    <property type="term" value="F:hydrolase activity, hydrolyzing O-glycosyl compounds"/>
    <property type="evidence" value="ECO:0007669"/>
    <property type="project" value="InterPro"/>
</dbReference>
<feature type="domain" description="Glycosyl hydrolase family 13 catalytic" evidence="4">
    <location>
        <begin position="140"/>
        <end position="496"/>
    </location>
</feature>
<dbReference type="RefSeq" id="WP_181340577.1">
    <property type="nucleotide sequence ID" value="NZ_JAAKDE010000058.1"/>
</dbReference>
<dbReference type="GO" id="GO:0005975">
    <property type="term" value="P:carbohydrate metabolic process"/>
    <property type="evidence" value="ECO:0007669"/>
    <property type="project" value="InterPro"/>
</dbReference>
<dbReference type="EMBL" id="JAAKDE010000058">
    <property type="protein sequence ID" value="MBA2134116.1"/>
    <property type="molecule type" value="Genomic_DNA"/>
</dbReference>
<dbReference type="InterPro" id="IPR032091">
    <property type="entry name" value="Malt_amylase-like_C"/>
</dbReference>
<dbReference type="PANTHER" id="PTHR10357:SF210">
    <property type="entry name" value="MALTODEXTRIN GLUCOSIDASE"/>
    <property type="match status" value="1"/>
</dbReference>
<evidence type="ECO:0000259" key="4">
    <source>
        <dbReference type="SMART" id="SM00642"/>
    </source>
</evidence>
<proteinExistence type="inferred from homology"/>
<keyword evidence="6" id="KW-1185">Reference proteome</keyword>
<protein>
    <submittedName>
        <fullName evidence="5">Alpha-glycosidase</fullName>
    </submittedName>
</protein>
<dbReference type="InterPro" id="IPR004185">
    <property type="entry name" value="Glyco_hydro_13_lg-like_dom"/>
</dbReference>
<dbReference type="Pfam" id="PF00128">
    <property type="entry name" value="Alpha-amylase"/>
    <property type="match status" value="1"/>
</dbReference>
<dbReference type="AlphaFoldDB" id="A0A8J6LJN5"/>
<dbReference type="Gene3D" id="3.90.400.10">
    <property type="entry name" value="Oligo-1,6-glucosidase, Domain 2"/>
    <property type="match status" value="1"/>
</dbReference>
<dbReference type="SUPFAM" id="SSF51445">
    <property type="entry name" value="(Trans)glycosidases"/>
    <property type="match status" value="1"/>
</dbReference>
<dbReference type="InterPro" id="IPR013780">
    <property type="entry name" value="Glyco_hydro_b"/>
</dbReference>
<gene>
    <name evidence="5" type="ORF">G5B42_11320</name>
</gene>
<dbReference type="Proteomes" id="UP000657177">
    <property type="component" value="Unassembled WGS sequence"/>
</dbReference>
<dbReference type="InterPro" id="IPR017853">
    <property type="entry name" value="GH"/>
</dbReference>
<dbReference type="SMART" id="SM00642">
    <property type="entry name" value="Aamy"/>
    <property type="match status" value="1"/>
</dbReference>
<sequence>MKHCLKKRCTTRQPPPYLYALDEARIAVRLRAKKGDLKQCVLYYGDRYASTNPVPLQRAVMTKIASDYLFDYFEVELATEFKRICYLFWLSDGQESLYYFGQNFASALPVNRNTYFILPYLRREEIYRPATWASQAVIYQIFPDSFATGPQEMVVAPKTIRNQTGGESKGRCGGNLAGITANLPYLADLGINCLYLTPIFTAHSYHKYDTADYFTIDPCFGDLETFQDLVRKAHALGIKVILDGVFNHCGPHFFAFRDVLEKGEKSPYRNWFYQLEFPVRFEDPPNYECFAYTRYMPKLNTGDPEVREYLLKVGTFWIEQADIDGWRLDVANEVDHYFWKCFRRAVKAVKPEVILVGEIWGDAEPWLQGDEFDSTMNYRFADLCREFFAERRIGVYEFDAGMHQLLMRYMRPIANLQMNLLDSHDVARFISWCQGDQRRYKLAVLYQMTAPGIPSVFYGDEVGLEGIDEEDYRQPMRWERVDGDLTAYYRRVIGLRRRLSPLTAGSYRTVLLDQVKDTYGFIRENGEERVYVLLNNSEVWQTIELPVSGKQSLTDHLNNREYPVVNGVVKIELPPVSGAVLV</sequence>
<evidence type="ECO:0000313" key="6">
    <source>
        <dbReference type="Proteomes" id="UP000657177"/>
    </source>
</evidence>
<dbReference type="SUPFAM" id="SSF51011">
    <property type="entry name" value="Glycosyl hydrolase domain"/>
    <property type="match status" value="1"/>
</dbReference>
<dbReference type="InterPro" id="IPR006047">
    <property type="entry name" value="GH13_cat_dom"/>
</dbReference>
<dbReference type="Pfam" id="PF16657">
    <property type="entry name" value="Malt_amylase_C"/>
    <property type="match status" value="1"/>
</dbReference>
<organism evidence="5 6">
    <name type="scientific">Capillibacterium thermochitinicola</name>
    <dbReference type="NCBI Taxonomy" id="2699427"/>
    <lineage>
        <taxon>Bacteria</taxon>
        <taxon>Bacillati</taxon>
        <taxon>Bacillota</taxon>
        <taxon>Capillibacterium</taxon>
    </lineage>
</organism>
<evidence type="ECO:0000256" key="2">
    <source>
        <dbReference type="ARBA" id="ARBA00022801"/>
    </source>
</evidence>
<reference evidence="5" key="1">
    <citation type="submission" date="2020-06" db="EMBL/GenBank/DDBJ databases">
        <title>Novel chitinolytic bacterium.</title>
        <authorList>
            <person name="Ungkulpasvich U."/>
            <person name="Kosugi A."/>
            <person name="Uke A."/>
        </authorList>
    </citation>
    <scope>NUCLEOTIDE SEQUENCE</scope>
    <source>
        <strain evidence="5">UUS1-1</strain>
    </source>
</reference>
<dbReference type="InterPro" id="IPR013783">
    <property type="entry name" value="Ig-like_fold"/>
</dbReference>
<name>A0A8J6LJN5_9FIRM</name>
<dbReference type="Gene3D" id="3.20.20.80">
    <property type="entry name" value="Glycosidases"/>
    <property type="match status" value="1"/>
</dbReference>
<dbReference type="Pfam" id="PF02903">
    <property type="entry name" value="Alpha-amylase_N"/>
    <property type="match status" value="1"/>
</dbReference>
<keyword evidence="2" id="KW-0378">Hydrolase</keyword>
<keyword evidence="3" id="KW-0326">Glycosidase</keyword>
<evidence type="ECO:0000256" key="1">
    <source>
        <dbReference type="ARBA" id="ARBA00008061"/>
    </source>
</evidence>
<evidence type="ECO:0000256" key="3">
    <source>
        <dbReference type="ARBA" id="ARBA00023295"/>
    </source>
</evidence>
<accession>A0A8J6LJN5</accession>
<dbReference type="CDD" id="cd11338">
    <property type="entry name" value="AmyAc_CMD"/>
    <property type="match status" value="1"/>
</dbReference>
<evidence type="ECO:0000313" key="5">
    <source>
        <dbReference type="EMBL" id="MBA2134116.1"/>
    </source>
</evidence>
<comment type="similarity">
    <text evidence="1">Belongs to the glycosyl hydrolase 13 family.</text>
</comment>